<dbReference type="AlphaFoldDB" id="A0A645A999"/>
<reference evidence="1" key="1">
    <citation type="submission" date="2019-08" db="EMBL/GenBank/DDBJ databases">
        <authorList>
            <person name="Kucharzyk K."/>
            <person name="Murdoch R.W."/>
            <person name="Higgins S."/>
            <person name="Loffler F."/>
        </authorList>
    </citation>
    <scope>NUCLEOTIDE SEQUENCE</scope>
</reference>
<gene>
    <name evidence="1" type="ORF">SDC9_96490</name>
</gene>
<proteinExistence type="predicted"/>
<sequence>MGDIVQIDNGSQLIGQSVFLGGGIIRGEHNFFAPDAAFVGHQQLRQRGTVAAAALLMEELQDRGIGGGLHGEILPEAAVPCESGFQPPGVLPDTPFIIDVERRGVLGYDGVQLVFCYKGLFHWETSQFNSSPFIKEHSYFNADITGMSRKNAKYDEFDKFFFIYRFLL</sequence>
<protein>
    <submittedName>
        <fullName evidence="1">Uncharacterized protein</fullName>
    </submittedName>
</protein>
<accession>A0A645A999</accession>
<organism evidence="1">
    <name type="scientific">bioreactor metagenome</name>
    <dbReference type="NCBI Taxonomy" id="1076179"/>
    <lineage>
        <taxon>unclassified sequences</taxon>
        <taxon>metagenomes</taxon>
        <taxon>ecological metagenomes</taxon>
    </lineage>
</organism>
<dbReference type="EMBL" id="VSSQ01012662">
    <property type="protein sequence ID" value="MPM49759.1"/>
    <property type="molecule type" value="Genomic_DNA"/>
</dbReference>
<name>A0A645A999_9ZZZZ</name>
<evidence type="ECO:0000313" key="1">
    <source>
        <dbReference type="EMBL" id="MPM49759.1"/>
    </source>
</evidence>
<comment type="caution">
    <text evidence="1">The sequence shown here is derived from an EMBL/GenBank/DDBJ whole genome shotgun (WGS) entry which is preliminary data.</text>
</comment>